<feature type="compositionally biased region" description="Polar residues" evidence="1">
    <location>
        <begin position="49"/>
        <end position="58"/>
    </location>
</feature>
<evidence type="ECO:0000313" key="3">
    <source>
        <dbReference type="EMBL" id="RPB04025.1"/>
    </source>
</evidence>
<feature type="chain" id="PRO_5018249796" evidence="2">
    <location>
        <begin position="28"/>
        <end position="58"/>
    </location>
</feature>
<sequence length="58" mass="6668">MTRDSRINFALLLLSLALIFLPDPGCLLVLHPFPSQEYESKRNHPQVLPRSSQYTTEL</sequence>
<dbReference type="EMBL" id="ML120360">
    <property type="protein sequence ID" value="RPB04025.1"/>
    <property type="molecule type" value="Genomic_DNA"/>
</dbReference>
<keyword evidence="4" id="KW-1185">Reference proteome</keyword>
<organism evidence="3 4">
    <name type="scientific">Choiromyces venosus 120613-1</name>
    <dbReference type="NCBI Taxonomy" id="1336337"/>
    <lineage>
        <taxon>Eukaryota</taxon>
        <taxon>Fungi</taxon>
        <taxon>Dikarya</taxon>
        <taxon>Ascomycota</taxon>
        <taxon>Pezizomycotina</taxon>
        <taxon>Pezizomycetes</taxon>
        <taxon>Pezizales</taxon>
        <taxon>Tuberaceae</taxon>
        <taxon>Choiromyces</taxon>
    </lineage>
</organism>
<evidence type="ECO:0000256" key="2">
    <source>
        <dbReference type="SAM" id="SignalP"/>
    </source>
</evidence>
<protein>
    <submittedName>
        <fullName evidence="3">Uncharacterized protein</fullName>
    </submittedName>
</protein>
<dbReference type="Proteomes" id="UP000276215">
    <property type="component" value="Unassembled WGS sequence"/>
</dbReference>
<proteinExistence type="predicted"/>
<reference evidence="3 4" key="1">
    <citation type="journal article" date="2018" name="Nat. Ecol. Evol.">
        <title>Pezizomycetes genomes reveal the molecular basis of ectomycorrhizal truffle lifestyle.</title>
        <authorList>
            <person name="Murat C."/>
            <person name="Payen T."/>
            <person name="Noel B."/>
            <person name="Kuo A."/>
            <person name="Morin E."/>
            <person name="Chen J."/>
            <person name="Kohler A."/>
            <person name="Krizsan K."/>
            <person name="Balestrini R."/>
            <person name="Da Silva C."/>
            <person name="Montanini B."/>
            <person name="Hainaut M."/>
            <person name="Levati E."/>
            <person name="Barry K.W."/>
            <person name="Belfiori B."/>
            <person name="Cichocki N."/>
            <person name="Clum A."/>
            <person name="Dockter R.B."/>
            <person name="Fauchery L."/>
            <person name="Guy J."/>
            <person name="Iotti M."/>
            <person name="Le Tacon F."/>
            <person name="Lindquist E.A."/>
            <person name="Lipzen A."/>
            <person name="Malagnac F."/>
            <person name="Mello A."/>
            <person name="Molinier V."/>
            <person name="Miyauchi S."/>
            <person name="Poulain J."/>
            <person name="Riccioni C."/>
            <person name="Rubini A."/>
            <person name="Sitrit Y."/>
            <person name="Splivallo R."/>
            <person name="Traeger S."/>
            <person name="Wang M."/>
            <person name="Zifcakova L."/>
            <person name="Wipf D."/>
            <person name="Zambonelli A."/>
            <person name="Paolocci F."/>
            <person name="Nowrousian M."/>
            <person name="Ottonello S."/>
            <person name="Baldrian P."/>
            <person name="Spatafora J.W."/>
            <person name="Henrissat B."/>
            <person name="Nagy L.G."/>
            <person name="Aury J.M."/>
            <person name="Wincker P."/>
            <person name="Grigoriev I.V."/>
            <person name="Bonfante P."/>
            <person name="Martin F.M."/>
        </authorList>
    </citation>
    <scope>NUCLEOTIDE SEQUENCE [LARGE SCALE GENOMIC DNA]</scope>
    <source>
        <strain evidence="3 4">120613-1</strain>
    </source>
</reference>
<dbReference type="AlphaFoldDB" id="A0A3N4KDQ5"/>
<evidence type="ECO:0000256" key="1">
    <source>
        <dbReference type="SAM" id="MobiDB-lite"/>
    </source>
</evidence>
<feature type="signal peptide" evidence="2">
    <location>
        <begin position="1"/>
        <end position="27"/>
    </location>
</feature>
<feature type="region of interest" description="Disordered" evidence="1">
    <location>
        <begin position="37"/>
        <end position="58"/>
    </location>
</feature>
<keyword evidence="2" id="KW-0732">Signal</keyword>
<name>A0A3N4KDQ5_9PEZI</name>
<evidence type="ECO:0000313" key="4">
    <source>
        <dbReference type="Proteomes" id="UP000276215"/>
    </source>
</evidence>
<gene>
    <name evidence="3" type="ORF">L873DRAFT_1800033</name>
</gene>
<accession>A0A3N4KDQ5</accession>